<dbReference type="Gene3D" id="3.40.50.300">
    <property type="entry name" value="P-loop containing nucleotide triphosphate hydrolases"/>
    <property type="match status" value="3"/>
</dbReference>
<keyword evidence="2" id="KW-0963">Cytoplasm</keyword>
<evidence type="ECO:0000256" key="6">
    <source>
        <dbReference type="ARBA" id="ARBA00022833"/>
    </source>
</evidence>
<dbReference type="InterPro" id="IPR057373">
    <property type="entry name" value="ZNFX1"/>
</dbReference>
<evidence type="ECO:0000256" key="3">
    <source>
        <dbReference type="ARBA" id="ARBA00022723"/>
    </source>
</evidence>
<dbReference type="PANTHER" id="PTHR10887:SF341">
    <property type="entry name" value="NFX1-TYPE ZINC FINGER-CONTAINING PROTEIN 1"/>
    <property type="match status" value="1"/>
</dbReference>
<proteinExistence type="predicted"/>
<dbReference type="FunFam" id="3.40.50.300:FF:000742">
    <property type="entry name" value="NFX1-type zinc finger-containing protein 1"/>
    <property type="match status" value="1"/>
</dbReference>
<dbReference type="InterPro" id="IPR045055">
    <property type="entry name" value="DNA2/NAM7-like"/>
</dbReference>
<comment type="subcellular location">
    <subcellularLocation>
        <location evidence="1">Cytoplasm</location>
    </subcellularLocation>
</comment>
<dbReference type="Pfam" id="PF20173">
    <property type="entry name" value="ZnF_RZ-type"/>
    <property type="match status" value="1"/>
</dbReference>
<evidence type="ECO:0000256" key="4">
    <source>
        <dbReference type="ARBA" id="ARBA00022737"/>
    </source>
</evidence>
<dbReference type="GO" id="GO:0031048">
    <property type="term" value="P:regulatory ncRNA-mediated heterochromatin formation"/>
    <property type="evidence" value="ECO:0007669"/>
    <property type="project" value="TreeGrafter"/>
</dbReference>
<feature type="domain" description="RZ-type" evidence="10">
    <location>
        <begin position="1913"/>
        <end position="1985"/>
    </location>
</feature>
<dbReference type="EMBL" id="OC005064">
    <property type="protein sequence ID" value="CAD7265066.1"/>
    <property type="molecule type" value="Genomic_DNA"/>
</dbReference>
<dbReference type="InterPro" id="IPR000967">
    <property type="entry name" value="Znf_NFX1"/>
</dbReference>
<gene>
    <name evidence="11" type="ORF">TSIB3V08_LOCUS9111</name>
</gene>
<evidence type="ECO:0000256" key="9">
    <source>
        <dbReference type="SAM" id="MobiDB-lite"/>
    </source>
</evidence>
<organism evidence="11">
    <name type="scientific">Timema shepardi</name>
    <name type="common">Walking stick</name>
    <dbReference type="NCBI Taxonomy" id="629360"/>
    <lineage>
        <taxon>Eukaryota</taxon>
        <taxon>Metazoa</taxon>
        <taxon>Ecdysozoa</taxon>
        <taxon>Arthropoda</taxon>
        <taxon>Hexapoda</taxon>
        <taxon>Insecta</taxon>
        <taxon>Pterygota</taxon>
        <taxon>Neoptera</taxon>
        <taxon>Polyneoptera</taxon>
        <taxon>Phasmatodea</taxon>
        <taxon>Timematodea</taxon>
        <taxon>Timematoidea</taxon>
        <taxon>Timematidae</taxon>
        <taxon>Timema</taxon>
    </lineage>
</organism>
<dbReference type="GO" id="GO:0002376">
    <property type="term" value="P:immune system process"/>
    <property type="evidence" value="ECO:0007669"/>
    <property type="project" value="UniProtKB-KW"/>
</dbReference>
<dbReference type="Pfam" id="PF13087">
    <property type="entry name" value="AAA_12"/>
    <property type="match status" value="1"/>
</dbReference>
<dbReference type="GO" id="GO:0004386">
    <property type="term" value="F:helicase activity"/>
    <property type="evidence" value="ECO:0007669"/>
    <property type="project" value="InterPro"/>
</dbReference>
<feature type="compositionally biased region" description="Basic and acidic residues" evidence="9">
    <location>
        <begin position="836"/>
        <end position="849"/>
    </location>
</feature>
<evidence type="ECO:0000256" key="1">
    <source>
        <dbReference type="ARBA" id="ARBA00004496"/>
    </source>
</evidence>
<feature type="compositionally biased region" description="Low complexity" evidence="9">
    <location>
        <begin position="35"/>
        <end position="49"/>
    </location>
</feature>
<dbReference type="GO" id="GO:0031380">
    <property type="term" value="C:nuclear RNA-directed RNA polymerase complex"/>
    <property type="evidence" value="ECO:0007669"/>
    <property type="project" value="TreeGrafter"/>
</dbReference>
<dbReference type="PANTHER" id="PTHR10887">
    <property type="entry name" value="DNA2/NAM7 HELICASE FAMILY"/>
    <property type="match status" value="1"/>
</dbReference>
<reference evidence="11" key="1">
    <citation type="submission" date="2020-11" db="EMBL/GenBank/DDBJ databases">
        <authorList>
            <person name="Tran Van P."/>
        </authorList>
    </citation>
    <scope>NUCLEOTIDE SEQUENCE</scope>
</reference>
<feature type="coiled-coil region" evidence="8">
    <location>
        <begin position="758"/>
        <end position="785"/>
    </location>
</feature>
<evidence type="ECO:0000256" key="7">
    <source>
        <dbReference type="ARBA" id="ARBA00022859"/>
    </source>
</evidence>
<dbReference type="Pfam" id="PF25396">
    <property type="entry name" value="ZNFX1"/>
    <property type="match status" value="1"/>
</dbReference>
<feature type="compositionally biased region" description="Basic and acidic residues" evidence="9">
    <location>
        <begin position="17"/>
        <end position="34"/>
    </location>
</feature>
<keyword evidence="7" id="KW-0391">Immunity</keyword>
<dbReference type="CDD" id="cd06008">
    <property type="entry name" value="NF-X1-zinc-finger"/>
    <property type="match status" value="1"/>
</dbReference>
<accession>A0A7R9B367</accession>
<dbReference type="InterPro" id="IPR027417">
    <property type="entry name" value="P-loop_NTPase"/>
</dbReference>
<feature type="compositionally biased region" description="Basic and acidic residues" evidence="9">
    <location>
        <begin position="86"/>
        <end position="101"/>
    </location>
</feature>
<dbReference type="InterPro" id="IPR047187">
    <property type="entry name" value="SF1_C_Upf1"/>
</dbReference>
<feature type="region of interest" description="Disordered" evidence="9">
    <location>
        <begin position="1"/>
        <end position="101"/>
    </location>
</feature>
<evidence type="ECO:0000259" key="10">
    <source>
        <dbReference type="PROSITE" id="PS51981"/>
    </source>
</evidence>
<dbReference type="SUPFAM" id="SSF52540">
    <property type="entry name" value="P-loop containing nucleoside triphosphate hydrolases"/>
    <property type="match status" value="1"/>
</dbReference>
<evidence type="ECO:0000313" key="11">
    <source>
        <dbReference type="EMBL" id="CAD7265066.1"/>
    </source>
</evidence>
<dbReference type="SMART" id="SM00438">
    <property type="entry name" value="ZnF_NFX"/>
    <property type="match status" value="5"/>
</dbReference>
<feature type="compositionally biased region" description="Basic and acidic residues" evidence="9">
    <location>
        <begin position="178"/>
        <end position="200"/>
    </location>
</feature>
<feature type="region of interest" description="Disordered" evidence="9">
    <location>
        <begin position="177"/>
        <end position="200"/>
    </location>
</feature>
<keyword evidence="5" id="KW-0863">Zinc-finger</keyword>
<dbReference type="Pfam" id="PF13086">
    <property type="entry name" value="AAA_11"/>
    <property type="match status" value="2"/>
</dbReference>
<protein>
    <recommendedName>
        <fullName evidence="10">RZ-type domain-containing protein</fullName>
    </recommendedName>
</protein>
<feature type="region of interest" description="Disordered" evidence="9">
    <location>
        <begin position="824"/>
        <end position="849"/>
    </location>
</feature>
<keyword evidence="6" id="KW-0862">Zinc</keyword>
<name>A0A7R9B367_TIMSH</name>
<dbReference type="InterPro" id="IPR041677">
    <property type="entry name" value="DNA2/NAM7_AAA_11"/>
</dbReference>
<keyword evidence="3" id="KW-0479">Metal-binding</keyword>
<evidence type="ECO:0000256" key="5">
    <source>
        <dbReference type="ARBA" id="ARBA00022771"/>
    </source>
</evidence>
<evidence type="ECO:0000256" key="8">
    <source>
        <dbReference type="SAM" id="Coils"/>
    </source>
</evidence>
<evidence type="ECO:0000256" key="2">
    <source>
        <dbReference type="ARBA" id="ARBA00022490"/>
    </source>
</evidence>
<dbReference type="GO" id="GO:0005737">
    <property type="term" value="C:cytoplasm"/>
    <property type="evidence" value="ECO:0007669"/>
    <property type="project" value="UniProtKB-SubCell"/>
</dbReference>
<dbReference type="GO" id="GO:0008270">
    <property type="term" value="F:zinc ion binding"/>
    <property type="evidence" value="ECO:0007669"/>
    <property type="project" value="UniProtKB-KW"/>
</dbReference>
<dbReference type="InterPro" id="IPR046439">
    <property type="entry name" value="ZF_RZ_dom"/>
</dbReference>
<dbReference type="PROSITE" id="PS51981">
    <property type="entry name" value="ZF_RZ"/>
    <property type="match status" value="1"/>
</dbReference>
<dbReference type="InterPro" id="IPR041679">
    <property type="entry name" value="DNA2/NAM7-like_C"/>
</dbReference>
<keyword evidence="8" id="KW-0175">Coiled coil</keyword>
<dbReference type="CDD" id="cd18808">
    <property type="entry name" value="SF1_C_Upf1"/>
    <property type="match status" value="1"/>
</dbReference>
<keyword evidence="4" id="KW-0677">Repeat</keyword>
<sequence>MEKDDSISSPRLALLESEGRKPPVKSWRDVKKSSDTNSSSSDWRSPPTWRTKDPLGGTGFKKPQDRQPRNYKGRSFSRDSSPTTWRKKDPIEYRDSSLNRDKIGSKHVSAHLISAQQNYVSEPKSIVGLERIIRQPKGPCGKGFKSNADVSDAEEDIPKKDEREGLTFKGITGRTVMRRKEGSAEPTSDDRNCRGATEERPDKIQPVLSSRAKFVRFRAPLGHFRLEEMAKLDPNEIVEIVANKHSGFMELLGGNTSLRPDMVALVVKILARLSLSPFHEIKTNLMALSCRQEFLDQLKTFLSDLPTGDRQHQSTENAIFEDLFTFYKCVLEMLPNTACDVFRSLFLCTDMSIKGVEMYQEVKINVDLKNTFNALQECLKDIIREKDMKKETHVEYPEPPNNFREMSVIPTHQDITSEKSSFVRPNITKGAYFDVEHYLDVQFRLLREDFIGPLREGILEYLNNTEENTFLPKTINLRFYNKVLFLTTKSTKDGIGVVVNFDPDKRRRRRIENWKDSKKFMYGSLLVFTSDNFKSAIIATVIEREERLLKKNLLVVKFHSSTKIDKNLSKKVFIMAESEVYFNSYNYVLHGLQNLRKENFPMKEYIVDVNCICKPPLYVDVEREFLFKGFKIRPTDVESWPGFKALGLNPAQYDALIAATTREFVVIQGPPGTGKTFLGLKVVDFLLQNTQEWNMRGQPILIVCHTNHALDQFLEGIARISDSIVRIGGQSKSEILQKYNLKEIRRIKKTSYHNYYLSKDINNTMDNLTSKIQRKQERLELIKKNEGILWMDYFVDRNIIPCGFLDVLRTSLVEWLLVPPEEWPEEEEELDNEAQQFHEQENPEESHTENDVVELCHNLMDELLEDGRYNDTDSIFYDRAEIYGISLEMLDYTKEDIYEISLEKFNDQLKKIEGILKDPKDGGYSDRNLWFFDTLYDDFTYQKKCLKTCLRQVIPNDEERVKELVTEPDVWQIDPRDRWLLYKHWLSVLEAELLEDLIQAGEDFTENLSLYQEARNMSDLRILREHHVVGMTTTGAARLQPLLQALRPTIVIVEEAAEVLESHIVVSLTKDCQHLILIGDHKQLRPSNAVYKLAREFKFDVSLFERMLNNGMHCKVLQLQHRMRPEIAELITPTIYPVLMNHSSVETYPDVKGMLKNVYFVKHNKPEAQDGESSSHSNRHEADFLLALCHYLILQGYDGEDITILTTYSGQMLYLREERSKHLMLHKVRMTVVDNFQGEENKIILLSLVRSNKDANIGFLKTPNRVCVALSRAREGLYIIGNMDNLTERSSSIWGEIKETLVRQEAIGTHLTLICQNHPDQVTLVASHEDFKQVKEGGCRLPCEALLKCGHTCKSICHLNDLKHEKIKCLEPCERVLCALEHNCKKMCWEECGPCTYLLLKIPPCGHEALVLCHITLNDIVCEVMVSTELPNCKHKVDVPCGVDPLKFDCPLKCEDRLMCGHACDKTCHPLEDPEHLEFKCKKKCARLNKGCSRAHECRLWCYQECVDCPVILEPQILTCGHSHKLKCSQDPATVECAFKCNRTLPCGHTCTLLCHEDCAPCAQRVTKVISDCNHKVYTRCSTEVSRKDCTMICERTMGCGHKCLDKCALECSVSRCNVLVPYDVQAACGHAGNVPCHLAKSESAITPLELLQYCEVPCGATLECGHACPGSCRACLQGRIHARCKEKCGKTLICGHRFVYLEDCHHVVEAQGLETWLGQSDGEIAMKVCGSSVTLTVTLDIRCKTTIARTQRYLDLVKKHYRDVAKNSLSNRRYNLSSYDAETLGIQIQILEQLEDSFVSAASVSNDSGKKKLINFVDQLLKVIIIRDDYLSQQEVKEINIELQRFHRLSQMSIIESSYSFQTTINRHGKMQDYEEAAKVLDSIEKYTGDKDVRVNQIIRDLQSILRESLEFHENERKEIVKAMGLKQGHWFKCPNGHVYVITECGGAMEVGKCNECGAAIGGTQHRLLDTNRLAREMDNASHAAWSDTANMENYALDAE</sequence>